<evidence type="ECO:0000313" key="2">
    <source>
        <dbReference type="Proteomes" id="UP000028294"/>
    </source>
</evidence>
<dbReference type="EMBL" id="CP036553">
    <property type="protein sequence ID" value="QCQ37960.1"/>
    <property type="molecule type" value="Genomic_DNA"/>
</dbReference>
<evidence type="ECO:0000313" key="1">
    <source>
        <dbReference type="EMBL" id="QCQ37960.1"/>
    </source>
</evidence>
<dbReference type="RefSeq" id="WP_137569129.1">
    <property type="nucleotide sequence ID" value="NZ_CP036553.1"/>
</dbReference>
<organism evidence="1 2">
    <name type="scientific">Bacteroides fragilis</name>
    <dbReference type="NCBI Taxonomy" id="817"/>
    <lineage>
        <taxon>Bacteria</taxon>
        <taxon>Pseudomonadati</taxon>
        <taxon>Bacteroidota</taxon>
        <taxon>Bacteroidia</taxon>
        <taxon>Bacteroidales</taxon>
        <taxon>Bacteroidaceae</taxon>
        <taxon>Bacteroides</taxon>
    </lineage>
</organism>
<sequence length="545" mass="62388">MGFFTNTSIADVVENKKITLAHNPNFVIFKNKNSTKVPVAINLTVVATYAGGDEYPEATEFSIIEVSTGIKHTFRGTNKKENLNSNTFLLNSNQSITAENIRIALMKDSWLKNNFEITIPFDINGTNIKNGNTIYITSKGAGEQFTFTFENLNSTFLRLNGNPESSSNSDSIDGGKGKTEIELELYSDTNCFLGVKDIPTEADFGTYTTTLSKHYFQDELWFETNNLLSKKVNYKTDFLTSSDWVDTGTYTDYRYIAKTFDGETRTPFYISNVLYVLNGYDYTLNENDLTDYVYDTLYPTVVQPLTNAPDKNYVIGQTEYFNFILSDMQHNINITPEFNFGLTYKYYTPSGDYITTVNRQNKNRKKMYVVNTIQLNPDIEGVEKNTNKTVGSFTVALNKDNTPISKELKYNVVPECLNRTNEFAFLNRLGGWDSFNFGGTWSTEFKTDASTVYKTLLPDYKISSEIESVFKKEIEEQFSIKSDIVDYNTVEWLRELAASKVVYELYSLKYVIVDDLNLKYNDDDDNYQVEMKYHYSDNFNSVIKG</sequence>
<proteinExistence type="predicted"/>
<dbReference type="AlphaFoldDB" id="A0AAP8ZYS5"/>
<name>A0AAP8ZYS5_BACFG</name>
<protein>
    <submittedName>
        <fullName evidence="1">Uncharacterized protein</fullName>
    </submittedName>
</protein>
<reference evidence="1 2" key="1">
    <citation type="submission" date="2019-03" db="EMBL/GenBank/DDBJ databases">
        <title>Complete genome assembly of MDR B. fragilis.</title>
        <authorList>
            <person name="Sydenham T.V."/>
            <person name="Hasman H."/>
            <person name="Justesen U.S."/>
        </authorList>
    </citation>
    <scope>NUCLEOTIDE SEQUENCE [LARGE SCALE GENOMIC DNA]</scope>
    <source>
        <strain evidence="1 2">DCMOUH0067B</strain>
    </source>
</reference>
<accession>A0AAP8ZYS5</accession>
<dbReference type="Proteomes" id="UP000028294">
    <property type="component" value="Chromosome"/>
</dbReference>
<gene>
    <name evidence="1" type="ORF">IA74_018680</name>
</gene>